<evidence type="ECO:0000313" key="3">
    <source>
        <dbReference type="Proteomes" id="UP000319257"/>
    </source>
</evidence>
<reference evidence="2 3" key="1">
    <citation type="submission" date="2019-06" db="EMBL/GenBank/DDBJ databases">
        <title>Draft genome sequence of the filamentous fungus Phialemoniopsis curvata isolated from diesel fuel.</title>
        <authorList>
            <person name="Varaljay V.A."/>
            <person name="Lyon W.J."/>
            <person name="Crouch A.L."/>
            <person name="Drake C.E."/>
            <person name="Hollomon J.M."/>
            <person name="Nadeau L.J."/>
            <person name="Nunn H.S."/>
            <person name="Stevenson B.S."/>
            <person name="Bojanowski C.L."/>
            <person name="Crookes-Goodson W.J."/>
        </authorList>
    </citation>
    <scope>NUCLEOTIDE SEQUENCE [LARGE SCALE GENOMIC DNA]</scope>
    <source>
        <strain evidence="2 3">D216</strain>
    </source>
</reference>
<feature type="compositionally biased region" description="Basic residues" evidence="1">
    <location>
        <begin position="25"/>
        <end position="41"/>
    </location>
</feature>
<dbReference type="EMBL" id="SKBQ01000013">
    <property type="protein sequence ID" value="TPX17511.1"/>
    <property type="molecule type" value="Genomic_DNA"/>
</dbReference>
<dbReference type="PANTHER" id="PTHR37540">
    <property type="entry name" value="TRANSCRIPTION FACTOR (ACR-2), PUTATIVE-RELATED-RELATED"/>
    <property type="match status" value="1"/>
</dbReference>
<organism evidence="2 3">
    <name type="scientific">Thyridium curvatum</name>
    <dbReference type="NCBI Taxonomy" id="1093900"/>
    <lineage>
        <taxon>Eukaryota</taxon>
        <taxon>Fungi</taxon>
        <taxon>Dikarya</taxon>
        <taxon>Ascomycota</taxon>
        <taxon>Pezizomycotina</taxon>
        <taxon>Sordariomycetes</taxon>
        <taxon>Sordariomycetidae</taxon>
        <taxon>Thyridiales</taxon>
        <taxon>Thyridiaceae</taxon>
        <taxon>Thyridium</taxon>
    </lineage>
</organism>
<protein>
    <submittedName>
        <fullName evidence="2">Uncharacterized protein</fullName>
    </submittedName>
</protein>
<feature type="compositionally biased region" description="Low complexity" evidence="1">
    <location>
        <begin position="56"/>
        <end position="66"/>
    </location>
</feature>
<proteinExistence type="predicted"/>
<accession>A0A507BK97</accession>
<comment type="caution">
    <text evidence="2">The sequence shown here is derived from an EMBL/GenBank/DDBJ whole genome shotgun (WGS) entry which is preliminary data.</text>
</comment>
<dbReference type="Proteomes" id="UP000319257">
    <property type="component" value="Unassembled WGS sequence"/>
</dbReference>
<dbReference type="InParanoid" id="A0A507BK97"/>
<gene>
    <name evidence="2" type="ORF">E0L32_003154</name>
</gene>
<dbReference type="AlphaFoldDB" id="A0A507BK97"/>
<dbReference type="RefSeq" id="XP_030999222.1">
    <property type="nucleotide sequence ID" value="XM_031137423.1"/>
</dbReference>
<keyword evidence="3" id="KW-1185">Reference proteome</keyword>
<name>A0A507BK97_9PEZI</name>
<dbReference type="GeneID" id="41970601"/>
<evidence type="ECO:0000313" key="2">
    <source>
        <dbReference type="EMBL" id="TPX17511.1"/>
    </source>
</evidence>
<dbReference type="PANTHER" id="PTHR37540:SF5">
    <property type="entry name" value="TRANSCRIPTION FACTOR DOMAIN-CONTAINING PROTEIN"/>
    <property type="match status" value="1"/>
</dbReference>
<sequence>MSSSSFAFVPADPSGRVRSPDRTVIRRHCMKGKNKKAGSRRSMREHARAAKARNLSQQQSQSPQSQDHANSQTELLAHRSSDLIPRPPPSDWALCRLAGELSEHSQKLMHHHFVPNPIRDAICPFGHSGMSNSLSGSALDFFKMLCVDVTSFRATVLLVSASDDLIAGRPLSTITQRHLRVAIASLKKALLHEDYLDLDVIIYTVGVLIGVALLFGDRAAATTHATGSSQLIRVRGGMRAFAYNRFVQLSLERMNFFGALTLEHWIPHYDGSFWEEPLALLDSLEVPDVLRTMYSLDGIVDDDLARVYRNLQYTSVLFDMHYRGKTPVSLALLEHCLGYLHHHLMRLANILTEAFSIGVCLHLMAFLGTTYRLPGTGVLLNCASLVSRLRRWHSETPVSAPYVEEHLNIWFILLFVMANGGVVEPAVTAHWKETGASGMPWQEVRGYLSRVMWTQSFHDDFGEKAYEAIAASCLTPGRDTIFLSFDAQHDFESFIDPRLIG</sequence>
<feature type="region of interest" description="Disordered" evidence="1">
    <location>
        <begin position="1"/>
        <end position="74"/>
    </location>
</feature>
<dbReference type="OrthoDB" id="4158087at2759"/>
<evidence type="ECO:0000256" key="1">
    <source>
        <dbReference type="SAM" id="MobiDB-lite"/>
    </source>
</evidence>
<dbReference type="STRING" id="1093900.A0A507BK97"/>